<keyword evidence="1" id="KW-0812">Transmembrane</keyword>
<dbReference type="GeneID" id="108083185"/>
<name>A0ABM4GLB7_DROKI</name>
<evidence type="ECO:0000313" key="3">
    <source>
        <dbReference type="RefSeq" id="XP_070143506.1"/>
    </source>
</evidence>
<reference evidence="3" key="1">
    <citation type="submission" date="2025-08" db="UniProtKB">
        <authorList>
            <consortium name="RefSeq"/>
        </authorList>
    </citation>
    <scope>IDENTIFICATION</scope>
    <source>
        <strain evidence="3">14028-0561.14</strain>
        <tissue evidence="3">Whole fly</tissue>
    </source>
</reference>
<keyword evidence="2" id="KW-1185">Reference proteome</keyword>
<accession>A0ABM4GLB7</accession>
<protein>
    <submittedName>
        <fullName evidence="3">Uncharacterized protein</fullName>
    </submittedName>
</protein>
<dbReference type="RefSeq" id="XP_070143506.1">
    <property type="nucleotide sequence ID" value="XM_070287405.1"/>
</dbReference>
<sequence>MQKPRHHGFCWMLLLLGSLIATIILAFSYWMFLPGEVHFWSIISRNYSGSDIIKFSMPPASVPEELKLRQRPPFVYQILH</sequence>
<keyword evidence="1" id="KW-1133">Transmembrane helix</keyword>
<evidence type="ECO:0000256" key="1">
    <source>
        <dbReference type="SAM" id="Phobius"/>
    </source>
</evidence>
<proteinExistence type="predicted"/>
<evidence type="ECO:0000313" key="2">
    <source>
        <dbReference type="Proteomes" id="UP001652661"/>
    </source>
</evidence>
<dbReference type="Proteomes" id="UP001652661">
    <property type="component" value="Chromosome 3R"/>
</dbReference>
<organism evidence="2 3">
    <name type="scientific">Drosophila kikkawai</name>
    <name type="common">Fruit fly</name>
    <dbReference type="NCBI Taxonomy" id="30033"/>
    <lineage>
        <taxon>Eukaryota</taxon>
        <taxon>Metazoa</taxon>
        <taxon>Ecdysozoa</taxon>
        <taxon>Arthropoda</taxon>
        <taxon>Hexapoda</taxon>
        <taxon>Insecta</taxon>
        <taxon>Pterygota</taxon>
        <taxon>Neoptera</taxon>
        <taxon>Endopterygota</taxon>
        <taxon>Diptera</taxon>
        <taxon>Brachycera</taxon>
        <taxon>Muscomorpha</taxon>
        <taxon>Ephydroidea</taxon>
        <taxon>Drosophilidae</taxon>
        <taxon>Drosophila</taxon>
        <taxon>Sophophora</taxon>
    </lineage>
</organism>
<feature type="transmembrane region" description="Helical" evidence="1">
    <location>
        <begin position="12"/>
        <end position="32"/>
    </location>
</feature>
<keyword evidence="1" id="KW-0472">Membrane</keyword>
<gene>
    <name evidence="3" type="primary">LOC108083185</name>
</gene>